<sequence length="731" mass="81291">MHLTARKDVEEVHSFVNPWTELNAGLWSLFAGATLFLALRLWVKVTRRHGLWYDDYILLVSWCILLANNALIVHQFATGYVLENSAMEWDDRMHILINISSCGTLIGQALTKTAFAVTLLRMSNQWQKWVLWFCIVTMNLYMVLKVLFQWAKVCDKNGYDNWYRLDFCINWSFWDKFKEGGNVYNIIMDFVFACFPWLITRSLEMRRVEKVGLSLTMSLGMIVAIVSAIRVSWKDKGNDRDAYYIYRNGLSQVWYSSEITGTIIVQCIPILRPILRDIHATLTSKRLNSSADARSTGVWGSKLETKRASTVIMDADRKDSERMELREIPEEESAEEDWKERHTSSSPSEATSATLVSPRTDAWPLGKTSGPGTAGTPGSRTLEAEPDGASNYSSVGYDVEQNGLSAPPRRMYLYNMHLPRLTLGLGALATITHAQQQYVLHDNYDRTNFFNEFGFFDAPDPTKGFQRYVNASEANAQSLAGFANDGVFLGVDYTTPGDNRRSVRLTSNKAFDGGVFIADIAHMPANSCGVWGAFWMFGPDWPHGGEIDIIEGVNTQESNKVTLHTGPGCSITNEGTDPSTTLDKNDCNAGEAFVGCTQRTASNLNYGDGFNAIGGGVYAVDWTPDHISVYFFPRGAIPADIAAGTPNPGAWGLPVARFNGGEGCSIPDHFRQNNLVFNIALCGEWAGKVWSENPECSALAPTCDDFAANHPGAFSEAYWLINSVKVYQPAV</sequence>
<dbReference type="GO" id="GO:0052861">
    <property type="term" value="F:endo-1,3(4)-beta-glucanase activity"/>
    <property type="evidence" value="ECO:0007669"/>
    <property type="project" value="UniProtKB-EC"/>
</dbReference>
<evidence type="ECO:0000256" key="7">
    <source>
        <dbReference type="SAM" id="Phobius"/>
    </source>
</evidence>
<feature type="transmembrane region" description="Helical" evidence="7">
    <location>
        <begin position="129"/>
        <end position="151"/>
    </location>
</feature>
<keyword evidence="4" id="KW-0378">Hydrolase</keyword>
<dbReference type="InterPro" id="IPR049326">
    <property type="entry name" value="Rhodopsin_dom_fungi"/>
</dbReference>
<dbReference type="CDD" id="cd02181">
    <property type="entry name" value="GH16_fungal_Lam16A_glucanase"/>
    <property type="match status" value="1"/>
</dbReference>
<feature type="transmembrane region" description="Helical" evidence="7">
    <location>
        <begin position="55"/>
        <end position="75"/>
    </location>
</feature>
<keyword evidence="7" id="KW-0472">Membrane</keyword>
<feature type="region of interest" description="Disordered" evidence="6">
    <location>
        <begin position="313"/>
        <end position="395"/>
    </location>
</feature>
<feature type="transmembrane region" description="Helical" evidence="7">
    <location>
        <begin position="24"/>
        <end position="43"/>
    </location>
</feature>
<feature type="transmembrane region" description="Helical" evidence="7">
    <location>
        <begin position="211"/>
        <end position="233"/>
    </location>
</feature>
<dbReference type="Pfam" id="PF26113">
    <property type="entry name" value="GH16_XgeA"/>
    <property type="match status" value="1"/>
</dbReference>
<name>A0A0G4L7K0_VERLO</name>
<dbReference type="FunFam" id="2.60.120.200:FF:000114">
    <property type="entry name" value="Probable endo-1,3(4)-beta-glucanase NFIA_089530"/>
    <property type="match status" value="1"/>
</dbReference>
<dbReference type="PANTHER" id="PTHR10963">
    <property type="entry name" value="GLYCOSYL HYDROLASE-RELATED"/>
    <property type="match status" value="1"/>
</dbReference>
<evidence type="ECO:0000256" key="3">
    <source>
        <dbReference type="ARBA" id="ARBA00012599"/>
    </source>
</evidence>
<accession>A0A0G4L7K0</accession>
<dbReference type="Proteomes" id="UP000044602">
    <property type="component" value="Unassembled WGS sequence"/>
</dbReference>
<evidence type="ECO:0000256" key="5">
    <source>
        <dbReference type="ARBA" id="ARBA00023295"/>
    </source>
</evidence>
<evidence type="ECO:0000256" key="2">
    <source>
        <dbReference type="ARBA" id="ARBA00006865"/>
    </source>
</evidence>
<dbReference type="Gene3D" id="2.60.120.200">
    <property type="match status" value="1"/>
</dbReference>
<dbReference type="EC" id="3.2.1.6" evidence="3"/>
<keyword evidence="7" id="KW-0812">Transmembrane</keyword>
<dbReference type="SUPFAM" id="SSF49899">
    <property type="entry name" value="Concanavalin A-like lectins/glucanases"/>
    <property type="match status" value="1"/>
</dbReference>
<keyword evidence="7" id="KW-1133">Transmembrane helix</keyword>
<dbReference type="PANTHER" id="PTHR10963:SF24">
    <property type="entry name" value="GLYCOSIDASE C21B10.07-RELATED"/>
    <property type="match status" value="1"/>
</dbReference>
<comment type="similarity">
    <text evidence="2">Belongs to the glycosyl hydrolase 16 family.</text>
</comment>
<keyword evidence="10" id="KW-1185">Reference proteome</keyword>
<gene>
    <name evidence="9" type="ORF">BN1708_002983</name>
</gene>
<feature type="domain" description="GH16" evidence="8">
    <location>
        <begin position="399"/>
        <end position="731"/>
    </location>
</feature>
<dbReference type="AlphaFoldDB" id="A0A0G4L7K0"/>
<reference evidence="9 10" key="1">
    <citation type="submission" date="2015-05" db="EMBL/GenBank/DDBJ databases">
        <authorList>
            <person name="Wang D.B."/>
            <person name="Wang M."/>
        </authorList>
    </citation>
    <scope>NUCLEOTIDE SEQUENCE [LARGE SCALE GENOMIC DNA]</scope>
    <source>
        <strain evidence="9">VL1</strain>
    </source>
</reference>
<feature type="compositionally biased region" description="Low complexity" evidence="6">
    <location>
        <begin position="344"/>
        <end position="354"/>
    </location>
</feature>
<proteinExistence type="inferred from homology"/>
<evidence type="ECO:0000259" key="8">
    <source>
        <dbReference type="PROSITE" id="PS51762"/>
    </source>
</evidence>
<dbReference type="InterPro" id="IPR050546">
    <property type="entry name" value="Glycosyl_Hydrlase_16"/>
</dbReference>
<dbReference type="GO" id="GO:0009251">
    <property type="term" value="P:glucan catabolic process"/>
    <property type="evidence" value="ECO:0007669"/>
    <property type="project" value="TreeGrafter"/>
</dbReference>
<organism evidence="9 10">
    <name type="scientific">Verticillium longisporum</name>
    <name type="common">Verticillium dahliae var. longisporum</name>
    <dbReference type="NCBI Taxonomy" id="100787"/>
    <lineage>
        <taxon>Eukaryota</taxon>
        <taxon>Fungi</taxon>
        <taxon>Dikarya</taxon>
        <taxon>Ascomycota</taxon>
        <taxon>Pezizomycotina</taxon>
        <taxon>Sordariomycetes</taxon>
        <taxon>Hypocreomycetidae</taxon>
        <taxon>Glomerellales</taxon>
        <taxon>Plectosphaerellaceae</taxon>
        <taxon>Verticillium</taxon>
    </lineage>
</organism>
<evidence type="ECO:0000256" key="1">
    <source>
        <dbReference type="ARBA" id="ARBA00000124"/>
    </source>
</evidence>
<dbReference type="PROSITE" id="PS51762">
    <property type="entry name" value="GH16_2"/>
    <property type="match status" value="1"/>
</dbReference>
<dbReference type="Pfam" id="PF20684">
    <property type="entry name" value="Fung_rhodopsin"/>
    <property type="match status" value="1"/>
</dbReference>
<evidence type="ECO:0000256" key="4">
    <source>
        <dbReference type="ARBA" id="ARBA00022801"/>
    </source>
</evidence>
<evidence type="ECO:0000313" key="9">
    <source>
        <dbReference type="EMBL" id="CRK17700.1"/>
    </source>
</evidence>
<feature type="compositionally biased region" description="Basic and acidic residues" evidence="6">
    <location>
        <begin position="314"/>
        <end position="328"/>
    </location>
</feature>
<feature type="transmembrane region" description="Helical" evidence="7">
    <location>
        <begin position="95"/>
        <end position="117"/>
    </location>
</feature>
<feature type="transmembrane region" description="Helical" evidence="7">
    <location>
        <begin position="182"/>
        <end position="199"/>
    </location>
</feature>
<keyword evidence="5" id="KW-0326">Glycosidase</keyword>
<dbReference type="EMBL" id="CVQH01008890">
    <property type="protein sequence ID" value="CRK17700.1"/>
    <property type="molecule type" value="Genomic_DNA"/>
</dbReference>
<evidence type="ECO:0000256" key="6">
    <source>
        <dbReference type="SAM" id="MobiDB-lite"/>
    </source>
</evidence>
<comment type="catalytic activity">
    <reaction evidence="1">
        <text>Endohydrolysis of (1-&gt;3)- or (1-&gt;4)-linkages in beta-D-glucans when the glucose residue whose reducing group is involved in the linkage to be hydrolyzed is itself substituted at C-3.</text>
        <dbReference type="EC" id="3.2.1.6"/>
    </reaction>
</comment>
<evidence type="ECO:0000313" key="10">
    <source>
        <dbReference type="Proteomes" id="UP000044602"/>
    </source>
</evidence>
<dbReference type="InterPro" id="IPR013320">
    <property type="entry name" value="ConA-like_dom_sf"/>
</dbReference>
<dbReference type="InterPro" id="IPR000757">
    <property type="entry name" value="Beta-glucanase-like"/>
</dbReference>
<feature type="compositionally biased region" description="Low complexity" evidence="6">
    <location>
        <begin position="368"/>
        <end position="381"/>
    </location>
</feature>
<dbReference type="STRING" id="100787.A0A0G4L7K0"/>
<protein>
    <recommendedName>
        <fullName evidence="3">endo-1,3(4)-beta-glucanase</fullName>
        <ecNumber evidence="3">3.2.1.6</ecNumber>
    </recommendedName>
</protein>